<dbReference type="InterPro" id="IPR003598">
    <property type="entry name" value="Ig_sub2"/>
</dbReference>
<feature type="domain" description="Ig-like" evidence="8">
    <location>
        <begin position="128"/>
        <end position="210"/>
    </location>
</feature>
<dbReference type="InterPro" id="IPR003599">
    <property type="entry name" value="Ig_sub"/>
</dbReference>
<feature type="domain" description="Ig-like" evidence="8">
    <location>
        <begin position="533"/>
        <end position="615"/>
    </location>
</feature>
<gene>
    <name evidence="9" type="ORF">MAR_022007</name>
</gene>
<sequence length="880" mass="92837">MLCLLQPILFVHVVQIRIDGQLYGHTEPRSGGQGGGRILCLWSRLGVSVPIYHILHGDGGTHFECYNVLCLLQPNLYVHLVQIRIDGQLYGHTEPWSGCERGRRVLYLSSKKHGIRSIKEWISSEHGPENMYLSPSTTSYTVTEGHTLSTIRCYATCNPSCTYTWSRSGSTVSSTATLSLGQADRGEAGSYVCKARNTGSGVSKNGPTVSVNVRSRISRIWPMLLSADNGPENMYLSPSTTSYTVTEGHTLSTIRCYATCNPSCTYTWSRSGSTVSSTATLSLGQADRGDAGSYVCKARNTGSGVSKNGPTVSVTVRCKSNVSENLREIGRCFSVLIVFNLLCLHMNNGPGIVSLSPSTTSYTVTEGDTLTSITCFATCNPSCSYTWSRSGSTVSSTATLNLGQAVRGEAGSYVCTARNTGSGVSNNGPEVSVTVRDSPYNVSLSPPTTSYTVTEGNTIPAITCSAICYPACTYTWSRSGVTVSSTATLNLHQAVRGEAGSYVCQARNPLSGRSKNGPTLSITVRLVRHEDGPGIVSLSPSTTSYTVTEGDTLTSITCYATCYPSCSYTWSRSGSTVSSTATLNLGQAVRGEAGSYVCTARNTGSGVSNNGSEVSVTVRDSPYIVSLSPPTTSYTVTEGNTIPAITCSAICYPACTYTWSRSGVTVSSTATLNLHQAARGEAGSYVCQARNPLSGRSKNGPTLSVTVRYGPENVSFSPTQTSYTVTEGDTIKAITCSATCYPCTYTWSISGVTVSSTATLNLGQAERGEAGSYVCRARNSGSGISRSGPNGPDTVSLSPSTTSYTVTEGNTIPAITCSAICYPACTYTWSRSGVTVSSTAKLDLGQAERAEAGSYMCQARNPGSGRSKNGPTVNVSVKCK</sequence>
<organism evidence="9 10">
    <name type="scientific">Mya arenaria</name>
    <name type="common">Soft-shell clam</name>
    <dbReference type="NCBI Taxonomy" id="6604"/>
    <lineage>
        <taxon>Eukaryota</taxon>
        <taxon>Metazoa</taxon>
        <taxon>Spiralia</taxon>
        <taxon>Lophotrochozoa</taxon>
        <taxon>Mollusca</taxon>
        <taxon>Bivalvia</taxon>
        <taxon>Autobranchia</taxon>
        <taxon>Heteroconchia</taxon>
        <taxon>Euheterodonta</taxon>
        <taxon>Imparidentia</taxon>
        <taxon>Neoheterodontei</taxon>
        <taxon>Myida</taxon>
        <taxon>Myoidea</taxon>
        <taxon>Myidae</taxon>
        <taxon>Mya</taxon>
    </lineage>
</organism>
<feature type="domain" description="Ig-like" evidence="8">
    <location>
        <begin position="711"/>
        <end position="785"/>
    </location>
</feature>
<protein>
    <submittedName>
        <fullName evidence="9">HMCN2-like protein</fullName>
    </submittedName>
</protein>
<accession>A0ABY7ED37</accession>
<feature type="domain" description="Ig-like" evidence="8">
    <location>
        <begin position="792"/>
        <end position="874"/>
    </location>
</feature>
<feature type="domain" description="Ig-like" evidence="8">
    <location>
        <begin position="231"/>
        <end position="313"/>
    </location>
</feature>
<name>A0ABY7ED37_MYAAR</name>
<dbReference type="Pfam" id="PF13927">
    <property type="entry name" value="Ig_3"/>
    <property type="match status" value="4"/>
</dbReference>
<dbReference type="SMART" id="SM00409">
    <property type="entry name" value="IG"/>
    <property type="match status" value="8"/>
</dbReference>
<dbReference type="EMBL" id="CP111016">
    <property type="protein sequence ID" value="WAR06638.1"/>
    <property type="molecule type" value="Genomic_DNA"/>
</dbReference>
<feature type="domain" description="Ig-like" evidence="8">
    <location>
        <begin position="350"/>
        <end position="432"/>
    </location>
</feature>
<dbReference type="InterPro" id="IPR036179">
    <property type="entry name" value="Ig-like_dom_sf"/>
</dbReference>
<reference evidence="9" key="1">
    <citation type="submission" date="2022-11" db="EMBL/GenBank/DDBJ databases">
        <title>Centuries of genome instability and evolution in soft-shell clam transmissible cancer (bioRxiv).</title>
        <authorList>
            <person name="Hart S.F.M."/>
            <person name="Yonemitsu M.A."/>
            <person name="Giersch R.M."/>
            <person name="Beal B.F."/>
            <person name="Arriagada G."/>
            <person name="Davis B.W."/>
            <person name="Ostrander E.A."/>
            <person name="Goff S.P."/>
            <person name="Metzger M.J."/>
        </authorList>
    </citation>
    <scope>NUCLEOTIDE SEQUENCE</scope>
    <source>
        <strain evidence="9">MELC-2E11</strain>
        <tissue evidence="9">Siphon/mantle</tissue>
    </source>
</reference>
<dbReference type="PANTHER" id="PTHR11640">
    <property type="entry name" value="NEPHRIN"/>
    <property type="match status" value="1"/>
</dbReference>
<dbReference type="InterPro" id="IPR007110">
    <property type="entry name" value="Ig-like_dom"/>
</dbReference>
<feature type="region of interest" description="Disordered" evidence="6">
    <location>
        <begin position="782"/>
        <end position="801"/>
    </location>
</feature>
<keyword evidence="10" id="KW-1185">Reference proteome</keyword>
<evidence type="ECO:0000256" key="2">
    <source>
        <dbReference type="ARBA" id="ARBA00023136"/>
    </source>
</evidence>
<dbReference type="SUPFAM" id="SSF48726">
    <property type="entry name" value="Immunoglobulin"/>
    <property type="match status" value="7"/>
</dbReference>
<keyword evidence="5" id="KW-0393">Immunoglobulin domain</keyword>
<feature type="domain" description="Ig-like" evidence="8">
    <location>
        <begin position="439"/>
        <end position="521"/>
    </location>
</feature>
<dbReference type="SMART" id="SM00408">
    <property type="entry name" value="IGc2"/>
    <property type="match status" value="8"/>
</dbReference>
<keyword evidence="2" id="KW-0472">Membrane</keyword>
<evidence type="ECO:0000256" key="4">
    <source>
        <dbReference type="ARBA" id="ARBA00023180"/>
    </source>
</evidence>
<proteinExistence type="predicted"/>
<keyword evidence="4" id="KW-0325">Glycoprotein</keyword>
<dbReference type="InterPro" id="IPR013783">
    <property type="entry name" value="Ig-like_fold"/>
</dbReference>
<feature type="signal peptide" evidence="7">
    <location>
        <begin position="1"/>
        <end position="16"/>
    </location>
</feature>
<comment type="subcellular location">
    <subcellularLocation>
        <location evidence="1">Membrane</location>
        <topology evidence="1">Single-pass type I membrane protein</topology>
    </subcellularLocation>
</comment>
<dbReference type="Proteomes" id="UP001164746">
    <property type="component" value="Chromosome 5"/>
</dbReference>
<evidence type="ECO:0000256" key="6">
    <source>
        <dbReference type="SAM" id="MobiDB-lite"/>
    </source>
</evidence>
<evidence type="ECO:0000256" key="3">
    <source>
        <dbReference type="ARBA" id="ARBA00023157"/>
    </source>
</evidence>
<evidence type="ECO:0000313" key="10">
    <source>
        <dbReference type="Proteomes" id="UP001164746"/>
    </source>
</evidence>
<keyword evidence="3" id="KW-1015">Disulfide bond</keyword>
<dbReference type="InterPro" id="IPR051275">
    <property type="entry name" value="Cell_adhesion_signaling"/>
</dbReference>
<keyword evidence="7" id="KW-0732">Signal</keyword>
<dbReference type="Gene3D" id="2.60.40.10">
    <property type="entry name" value="Immunoglobulins"/>
    <property type="match status" value="8"/>
</dbReference>
<feature type="chain" id="PRO_5046408224" evidence="7">
    <location>
        <begin position="17"/>
        <end position="880"/>
    </location>
</feature>
<evidence type="ECO:0000256" key="7">
    <source>
        <dbReference type="SAM" id="SignalP"/>
    </source>
</evidence>
<evidence type="ECO:0000313" key="9">
    <source>
        <dbReference type="EMBL" id="WAR06638.1"/>
    </source>
</evidence>
<evidence type="ECO:0000256" key="5">
    <source>
        <dbReference type="ARBA" id="ARBA00023319"/>
    </source>
</evidence>
<evidence type="ECO:0000259" key="8">
    <source>
        <dbReference type="PROSITE" id="PS50835"/>
    </source>
</evidence>
<dbReference type="PROSITE" id="PS50835">
    <property type="entry name" value="IG_LIKE"/>
    <property type="match status" value="8"/>
</dbReference>
<evidence type="ECO:0000256" key="1">
    <source>
        <dbReference type="ARBA" id="ARBA00004479"/>
    </source>
</evidence>
<dbReference type="PANTHER" id="PTHR11640:SF31">
    <property type="entry name" value="IRREGULAR CHIASM C-ROUGHEST PROTEIN-RELATED"/>
    <property type="match status" value="1"/>
</dbReference>
<feature type="domain" description="Ig-like" evidence="8">
    <location>
        <begin position="622"/>
        <end position="704"/>
    </location>
</feature>